<gene>
    <name evidence="5" type="ORF">DD924_20965</name>
</gene>
<evidence type="ECO:0000313" key="6">
    <source>
        <dbReference type="Proteomes" id="UP000246351"/>
    </source>
</evidence>
<dbReference type="GO" id="GO:0005524">
    <property type="term" value="F:ATP binding"/>
    <property type="evidence" value="ECO:0007669"/>
    <property type="project" value="UniProtKB-KW"/>
</dbReference>
<dbReference type="InterPro" id="IPR011764">
    <property type="entry name" value="Biotin_carboxylation_dom"/>
</dbReference>
<dbReference type="Gene3D" id="3.10.600.10">
    <property type="entry name" value="pyruvate carboxylase f1077a mutant domain"/>
    <property type="match status" value="1"/>
</dbReference>
<name>A0A317Z444_STAPS</name>
<proteinExistence type="predicted"/>
<dbReference type="GO" id="GO:0004736">
    <property type="term" value="F:pyruvate carboxylase activity"/>
    <property type="evidence" value="ECO:0007669"/>
    <property type="project" value="TreeGrafter"/>
</dbReference>
<dbReference type="Proteomes" id="UP000246351">
    <property type="component" value="Unassembled WGS sequence"/>
</dbReference>
<dbReference type="AlphaFoldDB" id="A0A317Z444"/>
<dbReference type="GO" id="GO:0006094">
    <property type="term" value="P:gluconeogenesis"/>
    <property type="evidence" value="ECO:0007669"/>
    <property type="project" value="TreeGrafter"/>
</dbReference>
<evidence type="ECO:0000256" key="1">
    <source>
        <dbReference type="ARBA" id="ARBA00022598"/>
    </source>
</evidence>
<protein>
    <recommendedName>
        <fullName evidence="4">Biotin carboxylation domain-containing protein</fullName>
    </recommendedName>
</protein>
<evidence type="ECO:0000256" key="2">
    <source>
        <dbReference type="ARBA" id="ARBA00022741"/>
    </source>
</evidence>
<keyword evidence="2" id="KW-0547">Nucleotide-binding</keyword>
<reference evidence="5 6" key="1">
    <citation type="journal article" date="2018" name="Vet. Microbiol.">
        <title>Clonal diversity and geographic distribution of methicillin-resistant Staphylococcus pseudintermedius from Australian animals: Discovery of novel sequence types.</title>
        <authorList>
            <person name="Worthing K.A."/>
            <person name="Abraham S."/>
            <person name="Coombs G.W."/>
            <person name="Pang S."/>
            <person name="Saputra S."/>
            <person name="Jordan D."/>
            <person name="Trott D.J."/>
            <person name="Norris J.M."/>
        </authorList>
    </citation>
    <scope>NUCLEOTIDE SEQUENCE [LARGE SCALE GENOMIC DNA]</scope>
    <source>
        <strain evidence="5 6">ST71 3</strain>
    </source>
</reference>
<evidence type="ECO:0000256" key="3">
    <source>
        <dbReference type="ARBA" id="ARBA00022840"/>
    </source>
</evidence>
<organism evidence="5 6">
    <name type="scientific">Staphylococcus pseudintermedius</name>
    <dbReference type="NCBI Taxonomy" id="283734"/>
    <lineage>
        <taxon>Bacteria</taxon>
        <taxon>Bacillati</taxon>
        <taxon>Bacillota</taxon>
        <taxon>Bacilli</taxon>
        <taxon>Bacillales</taxon>
        <taxon>Staphylococcaceae</taxon>
        <taxon>Staphylococcus</taxon>
        <taxon>Staphylococcus intermedius group</taxon>
    </lineage>
</organism>
<feature type="non-terminal residue" evidence="5">
    <location>
        <position position="1"/>
    </location>
</feature>
<accession>A0A317Z444</accession>
<keyword evidence="1" id="KW-0436">Ligase</keyword>
<evidence type="ECO:0000313" key="5">
    <source>
        <dbReference type="EMBL" id="PWZ92332.1"/>
    </source>
</evidence>
<dbReference type="Gene3D" id="3.30.470.20">
    <property type="entry name" value="ATP-grasp fold, B domain"/>
    <property type="match status" value="1"/>
</dbReference>
<evidence type="ECO:0000259" key="4">
    <source>
        <dbReference type="PROSITE" id="PS50979"/>
    </source>
</evidence>
<keyword evidence="3" id="KW-0067">ATP-binding</keyword>
<dbReference type="PANTHER" id="PTHR43778">
    <property type="entry name" value="PYRUVATE CARBOXYLASE"/>
    <property type="match status" value="1"/>
</dbReference>
<feature type="non-terminal residue" evidence="5">
    <location>
        <position position="76"/>
    </location>
</feature>
<dbReference type="PANTHER" id="PTHR43778:SF2">
    <property type="entry name" value="PYRUVATE CARBOXYLASE, MITOCHONDRIAL"/>
    <property type="match status" value="1"/>
</dbReference>
<comment type="caution">
    <text evidence="5">The sequence shown here is derived from an EMBL/GenBank/DDBJ whole genome shotgun (WGS) entry which is preliminary data.</text>
</comment>
<dbReference type="EMBL" id="QEIV01002748">
    <property type="protein sequence ID" value="PWZ92332.1"/>
    <property type="molecule type" value="Genomic_DNA"/>
</dbReference>
<dbReference type="PROSITE" id="PS50979">
    <property type="entry name" value="BC"/>
    <property type="match status" value="1"/>
</dbReference>
<dbReference type="SUPFAM" id="SSF51246">
    <property type="entry name" value="Rudiment single hybrid motif"/>
    <property type="match status" value="1"/>
</dbReference>
<dbReference type="GO" id="GO:0005737">
    <property type="term" value="C:cytoplasm"/>
    <property type="evidence" value="ECO:0007669"/>
    <property type="project" value="TreeGrafter"/>
</dbReference>
<dbReference type="InterPro" id="IPR005482">
    <property type="entry name" value="Biotin_COase_C"/>
</dbReference>
<dbReference type="InterPro" id="IPR011054">
    <property type="entry name" value="Rudment_hybrid_motif"/>
</dbReference>
<dbReference type="Pfam" id="PF02785">
    <property type="entry name" value="Biotin_carb_C"/>
    <property type="match status" value="1"/>
</dbReference>
<dbReference type="InterPro" id="IPR055268">
    <property type="entry name" value="PCB-like"/>
</dbReference>
<sequence>LQEMRIRGVKTNIPFLRNVIQHAKFASGDYTTKFLEEAPELFTIKTSRDRGTKTLEYIGNVTINGFPSVEKVSRNE</sequence>
<feature type="domain" description="Biotin carboxylation" evidence="4">
    <location>
        <begin position="1"/>
        <end position="40"/>
    </location>
</feature>